<proteinExistence type="predicted"/>
<sequence>MSTHKATGVTIDEYELPKGRNAAGALLTTALLILSANRRFVEPRSLLHDQVLARSARVHKHRHRGQDILFYTVYGLSGIQTLWFALTKARQHNLKRFSVVWFQWLLTIFLGGAFAQKHWDEVVEKKELKTIKEI</sequence>
<accession>A0A0D2E5I3</accession>
<dbReference type="AlphaFoldDB" id="A0A0D2E5I3"/>
<dbReference type="EMBL" id="KN846958">
    <property type="protein sequence ID" value="KIW69602.1"/>
    <property type="molecule type" value="Genomic_DNA"/>
</dbReference>
<gene>
    <name evidence="2" type="ORF">PV04_05472</name>
</gene>
<protein>
    <submittedName>
        <fullName evidence="2">Uncharacterized protein</fullName>
    </submittedName>
</protein>
<dbReference type="HOGENOM" id="CLU_156739_0_0_1"/>
<keyword evidence="3" id="KW-1185">Reference proteome</keyword>
<keyword evidence="1" id="KW-1133">Transmembrane helix</keyword>
<reference evidence="2 3" key="1">
    <citation type="submission" date="2015-01" db="EMBL/GenBank/DDBJ databases">
        <title>The Genome Sequence of Capronia semiimmersa CBS27337.</title>
        <authorList>
            <consortium name="The Broad Institute Genomics Platform"/>
            <person name="Cuomo C."/>
            <person name="de Hoog S."/>
            <person name="Gorbushina A."/>
            <person name="Stielow B."/>
            <person name="Teixiera M."/>
            <person name="Abouelleil A."/>
            <person name="Chapman S.B."/>
            <person name="Priest M."/>
            <person name="Young S.K."/>
            <person name="Wortman J."/>
            <person name="Nusbaum C."/>
            <person name="Birren B."/>
        </authorList>
    </citation>
    <scope>NUCLEOTIDE SEQUENCE [LARGE SCALE GENOMIC DNA]</scope>
    <source>
        <strain evidence="2 3">CBS 27337</strain>
    </source>
</reference>
<keyword evidence="1" id="KW-0472">Membrane</keyword>
<name>A0A0D2E5I3_9EURO</name>
<organism evidence="2 3">
    <name type="scientific">Phialophora macrospora</name>
    <dbReference type="NCBI Taxonomy" id="1851006"/>
    <lineage>
        <taxon>Eukaryota</taxon>
        <taxon>Fungi</taxon>
        <taxon>Dikarya</taxon>
        <taxon>Ascomycota</taxon>
        <taxon>Pezizomycotina</taxon>
        <taxon>Eurotiomycetes</taxon>
        <taxon>Chaetothyriomycetidae</taxon>
        <taxon>Chaetothyriales</taxon>
        <taxon>Herpotrichiellaceae</taxon>
        <taxon>Phialophora</taxon>
    </lineage>
</organism>
<evidence type="ECO:0000256" key="1">
    <source>
        <dbReference type="SAM" id="Phobius"/>
    </source>
</evidence>
<dbReference type="Proteomes" id="UP000054266">
    <property type="component" value="Unassembled WGS sequence"/>
</dbReference>
<feature type="transmembrane region" description="Helical" evidence="1">
    <location>
        <begin position="98"/>
        <end position="115"/>
    </location>
</feature>
<evidence type="ECO:0000313" key="3">
    <source>
        <dbReference type="Proteomes" id="UP000054266"/>
    </source>
</evidence>
<keyword evidence="1" id="KW-0812">Transmembrane</keyword>
<feature type="transmembrane region" description="Helical" evidence="1">
    <location>
        <begin position="68"/>
        <end position="86"/>
    </location>
</feature>
<evidence type="ECO:0000313" key="2">
    <source>
        <dbReference type="EMBL" id="KIW69602.1"/>
    </source>
</evidence>